<keyword evidence="1" id="KW-0472">Membrane</keyword>
<dbReference type="InterPro" id="IPR000160">
    <property type="entry name" value="GGDEF_dom"/>
</dbReference>
<dbReference type="AlphaFoldDB" id="A0A432W2C2"/>
<evidence type="ECO:0000313" key="4">
    <source>
        <dbReference type="EMBL" id="RUO23313.1"/>
    </source>
</evidence>
<feature type="transmembrane region" description="Helical" evidence="1">
    <location>
        <begin position="32"/>
        <end position="53"/>
    </location>
</feature>
<dbReference type="InterPro" id="IPR029787">
    <property type="entry name" value="Nucleotide_cyclase"/>
</dbReference>
<dbReference type="SUPFAM" id="SSF55073">
    <property type="entry name" value="Nucleotide cyclase"/>
    <property type="match status" value="1"/>
</dbReference>
<dbReference type="Gene3D" id="3.30.450.20">
    <property type="entry name" value="PAS domain"/>
    <property type="match status" value="2"/>
</dbReference>
<dbReference type="InterPro" id="IPR043128">
    <property type="entry name" value="Rev_trsase/Diguanyl_cyclase"/>
</dbReference>
<comment type="caution">
    <text evidence="4">The sequence shown here is derived from an EMBL/GenBank/DDBJ whole genome shotgun (WGS) entry which is preliminary data.</text>
</comment>
<evidence type="ECO:0000313" key="5">
    <source>
        <dbReference type="Proteomes" id="UP000288395"/>
    </source>
</evidence>
<dbReference type="OrthoDB" id="9816034at2"/>
<accession>A0A432W2C2</accession>
<sequence length="922" mass="103630">MSAKEAGKQAREEPGIIPRSSVTHSYTGSLRAVVNVAAWALFGFFLVICVGLWNRSVTASQHELKHSVEMLEQGIKSYFASTELFLDTVGNDLVYNGLFSDRAQAHRHLQRITKRQENVRGLAFITPDGEFWVTDFAPLDESLPSLLDTELAAADFAEFSSNPKFHMGRPYYFEFFDTWIIPVRAPIFSESGEFLGFMAMGIELLEGLPLWSNIVIPAGIQVSLIRSDNYLAYLHPLLLEHTADSLSSVYNAKISQELQVLMGEPEGVYQYQRYRLHDSGTEQTYAYLKPLNDYELTVIAVRNRTQVVSDWFDSLIIPFAVLFAAFLALWFAARRARFFLENAEQEIHDKQGALLHSLEQYGKLTALTPAGVYQIKVHEDGTREFIYLSQRARDLFAIPLTLPLADALEHVVACTHPEDIESFVVAEEEAVKNRHTLHWEGRFIVRNKVIWVAIESEPGEPGDLAEVWHGVMLDVTKRRETQEQIEELAYYDVLTHLPNRTLLQKRLQKSIWAARYKKQYSTVLSVDLDNFKILNDSLGHEEGDRALLLVAQRLMGLVKEEDTVARMSADEFIILLTGLGTSEGNAIARTQDFISQLNIQMQNPLALAGGSYLLTASVGIALVGPQSENIEFVLQQADQAMYEAKDAGRNTSVFFDDDLQTRLNTRLEMQRELHRGIVENELELFYQTKVNCQQTCVGVEALVRWFHPVKGMISPVDFISIAEQSGDILLLGKWVMHTACETLVAWSNDPIRSDWTMSVNVSVRQLKADNFVAEVTQCLQDTGAPANKLILEITESMLLGNTESIIVKMQALRSIGVRFALDDFGTGYSNLSYLQRLPLDQLKIDRSFVSTNQDQATAGLAQPQLTQSIISLGKTLGLIVVAEGVETKAQFEALTSQGCDIFQGFHFSQPTRLNALPQPNKK</sequence>
<name>A0A432W2C2_9GAMM</name>
<dbReference type="Pfam" id="PF00990">
    <property type="entry name" value="GGDEF"/>
    <property type="match status" value="1"/>
</dbReference>
<proteinExistence type="predicted"/>
<evidence type="ECO:0000256" key="1">
    <source>
        <dbReference type="SAM" id="Phobius"/>
    </source>
</evidence>
<dbReference type="CDD" id="cd01949">
    <property type="entry name" value="GGDEF"/>
    <property type="match status" value="1"/>
</dbReference>
<dbReference type="SMART" id="SM00267">
    <property type="entry name" value="GGDEF"/>
    <property type="match status" value="1"/>
</dbReference>
<dbReference type="InterPro" id="IPR035965">
    <property type="entry name" value="PAS-like_dom_sf"/>
</dbReference>
<keyword evidence="1" id="KW-0812">Transmembrane</keyword>
<dbReference type="PROSITE" id="PS50883">
    <property type="entry name" value="EAL"/>
    <property type="match status" value="1"/>
</dbReference>
<keyword evidence="1" id="KW-1133">Transmembrane helix</keyword>
<dbReference type="EMBL" id="PIPJ01000001">
    <property type="protein sequence ID" value="RUO23313.1"/>
    <property type="molecule type" value="Genomic_DNA"/>
</dbReference>
<dbReference type="InterPro" id="IPR052155">
    <property type="entry name" value="Biofilm_reg_signaling"/>
</dbReference>
<dbReference type="CDD" id="cd18773">
    <property type="entry name" value="PDC1_HK_sensor"/>
    <property type="match status" value="1"/>
</dbReference>
<reference evidence="5" key="1">
    <citation type="journal article" date="2018" name="Front. Microbiol.">
        <title>Genome-Based Analysis Reveals the Taxonomy and Diversity of the Family Idiomarinaceae.</title>
        <authorList>
            <person name="Liu Y."/>
            <person name="Lai Q."/>
            <person name="Shao Z."/>
        </authorList>
    </citation>
    <scope>NUCLEOTIDE SEQUENCE [LARGE SCALE GENOMIC DNA]</scope>
    <source>
        <strain evidence="5">GBPy7</strain>
    </source>
</reference>
<keyword evidence="5" id="KW-1185">Reference proteome</keyword>
<feature type="domain" description="GGDEF" evidence="3">
    <location>
        <begin position="519"/>
        <end position="657"/>
    </location>
</feature>
<dbReference type="PROSITE" id="PS50887">
    <property type="entry name" value="GGDEF"/>
    <property type="match status" value="1"/>
</dbReference>
<dbReference type="SMART" id="SM00052">
    <property type="entry name" value="EAL"/>
    <property type="match status" value="1"/>
</dbReference>
<dbReference type="PANTHER" id="PTHR44757:SF2">
    <property type="entry name" value="BIOFILM ARCHITECTURE MAINTENANCE PROTEIN MBAA"/>
    <property type="match status" value="1"/>
</dbReference>
<evidence type="ECO:0008006" key="6">
    <source>
        <dbReference type="Google" id="ProtNLM"/>
    </source>
</evidence>
<dbReference type="NCBIfam" id="TIGR00254">
    <property type="entry name" value="GGDEF"/>
    <property type="match status" value="1"/>
</dbReference>
<feature type="domain" description="EAL" evidence="2">
    <location>
        <begin position="666"/>
        <end position="922"/>
    </location>
</feature>
<evidence type="ECO:0000259" key="2">
    <source>
        <dbReference type="PROSITE" id="PS50883"/>
    </source>
</evidence>
<dbReference type="RefSeq" id="WP_126764864.1">
    <property type="nucleotide sequence ID" value="NZ_PIPJ01000001.1"/>
</dbReference>
<dbReference type="SUPFAM" id="SSF55785">
    <property type="entry name" value="PYP-like sensor domain (PAS domain)"/>
    <property type="match status" value="1"/>
</dbReference>
<dbReference type="Gene3D" id="3.20.20.450">
    <property type="entry name" value="EAL domain"/>
    <property type="match status" value="1"/>
</dbReference>
<dbReference type="InterPro" id="IPR035919">
    <property type="entry name" value="EAL_sf"/>
</dbReference>
<feature type="transmembrane region" description="Helical" evidence="1">
    <location>
        <begin position="311"/>
        <end position="333"/>
    </location>
</feature>
<dbReference type="Pfam" id="PF00563">
    <property type="entry name" value="EAL"/>
    <property type="match status" value="1"/>
</dbReference>
<dbReference type="InterPro" id="IPR001633">
    <property type="entry name" value="EAL_dom"/>
</dbReference>
<protein>
    <recommendedName>
        <fullName evidence="6">GGDEF domain-containing protein</fullName>
    </recommendedName>
</protein>
<dbReference type="Proteomes" id="UP000288395">
    <property type="component" value="Unassembled WGS sequence"/>
</dbReference>
<evidence type="ECO:0000259" key="3">
    <source>
        <dbReference type="PROSITE" id="PS50887"/>
    </source>
</evidence>
<organism evidence="4 5">
    <name type="scientific">Aliidiomarina iranensis</name>
    <dbReference type="NCBI Taxonomy" id="1434071"/>
    <lineage>
        <taxon>Bacteria</taxon>
        <taxon>Pseudomonadati</taxon>
        <taxon>Pseudomonadota</taxon>
        <taxon>Gammaproteobacteria</taxon>
        <taxon>Alteromonadales</taxon>
        <taxon>Idiomarinaceae</taxon>
        <taxon>Aliidiomarina</taxon>
    </lineage>
</organism>
<dbReference type="CDD" id="cd01948">
    <property type="entry name" value="EAL"/>
    <property type="match status" value="1"/>
</dbReference>
<dbReference type="PANTHER" id="PTHR44757">
    <property type="entry name" value="DIGUANYLATE CYCLASE DGCP"/>
    <property type="match status" value="1"/>
</dbReference>
<gene>
    <name evidence="4" type="ORF">CWE08_01300</name>
</gene>
<dbReference type="SUPFAM" id="SSF141868">
    <property type="entry name" value="EAL domain-like"/>
    <property type="match status" value="1"/>
</dbReference>
<dbReference type="Gene3D" id="3.30.70.270">
    <property type="match status" value="1"/>
</dbReference>